<dbReference type="InterPro" id="IPR050902">
    <property type="entry name" value="ABC_Transporter_SBP"/>
</dbReference>
<dbReference type="EMBL" id="ATHO01000110">
    <property type="protein sequence ID" value="EQB05331.1"/>
    <property type="molecule type" value="Genomic_DNA"/>
</dbReference>
<gene>
    <name evidence="3" type="ORF">L288_13035</name>
</gene>
<keyword evidence="4" id="KW-1185">Reference proteome</keyword>
<feature type="domain" description="Fe/B12 periplasmic-binding" evidence="2">
    <location>
        <begin position="33"/>
        <end position="283"/>
    </location>
</feature>
<dbReference type="Proteomes" id="UP000015525">
    <property type="component" value="Unassembled WGS sequence"/>
</dbReference>
<dbReference type="SUPFAM" id="SSF53807">
    <property type="entry name" value="Helical backbone' metal receptor"/>
    <property type="match status" value="1"/>
</dbReference>
<dbReference type="PROSITE" id="PS50983">
    <property type="entry name" value="FE_B12_PBP"/>
    <property type="match status" value="1"/>
</dbReference>
<dbReference type="PATRIC" id="fig|1329909.3.peg.2521"/>
<dbReference type="PANTHER" id="PTHR30535:SF34">
    <property type="entry name" value="MOLYBDATE-BINDING PROTEIN MOLA"/>
    <property type="match status" value="1"/>
</dbReference>
<sequence length="297" mass="32005">MRLAALLAGLVLTALPMPVGSADVPHLPKRPMRVMSMNQCADQLVLALLPPERIASVTWLSRDPDGSLMAREAMRVGINHGLSEEVVRQKPDLVVAGSFTTAATRVLLRRMGYPMIEVDHAESFEDIRRITRQVAQAVGEEAKGEALIARMDRQLADLARNAGPRLRVAAWDGAGFNASEGSLYNAVLEAAGADNVANRPPATSYGRPDVEVLLATAPTLLVKGAGLGRKPGLRDNVERHPLVRRYWDGARTLTIRQATYQCGTPMVGDAAIALRAELRAAAARVKTPLPFASARDL</sequence>
<dbReference type="RefSeq" id="WP_021238822.1">
    <property type="nucleotide sequence ID" value="NZ_ATHO01000110.1"/>
</dbReference>
<reference evidence="3 4" key="1">
    <citation type="journal article" date="2013" name="Genome Announc.">
        <title>Draft Genome Sequence of Sphingobium quisquiliarum Strain P25T, a Novel Hexachlorocyclohexane (HCH)-Degrading Bacterium Isolated from an HCH Dumpsite.</title>
        <authorList>
            <person name="Kumar Singh A."/>
            <person name="Sangwan N."/>
            <person name="Sharma A."/>
            <person name="Gupta V."/>
            <person name="Khurana J.P."/>
            <person name="Lal R."/>
        </authorList>
    </citation>
    <scope>NUCLEOTIDE SEQUENCE [LARGE SCALE GENOMIC DNA]</scope>
    <source>
        <strain evidence="3 4">P25</strain>
    </source>
</reference>
<dbReference type="PANTHER" id="PTHR30535">
    <property type="entry name" value="VITAMIN B12-BINDING PROTEIN"/>
    <property type="match status" value="1"/>
</dbReference>
<dbReference type="GO" id="GO:0071281">
    <property type="term" value="P:cellular response to iron ion"/>
    <property type="evidence" value="ECO:0007669"/>
    <property type="project" value="TreeGrafter"/>
</dbReference>
<dbReference type="InterPro" id="IPR002491">
    <property type="entry name" value="ABC_transptr_periplasmic_BD"/>
</dbReference>
<evidence type="ECO:0000256" key="1">
    <source>
        <dbReference type="SAM" id="SignalP"/>
    </source>
</evidence>
<feature type="chain" id="PRO_5004575872" description="Fe/B12 periplasmic-binding domain-containing protein" evidence="1">
    <location>
        <begin position="22"/>
        <end position="297"/>
    </location>
</feature>
<name>T0GND4_9SPHN</name>
<evidence type="ECO:0000313" key="4">
    <source>
        <dbReference type="Proteomes" id="UP000015525"/>
    </source>
</evidence>
<proteinExistence type="predicted"/>
<feature type="signal peptide" evidence="1">
    <location>
        <begin position="1"/>
        <end position="21"/>
    </location>
</feature>
<evidence type="ECO:0000259" key="2">
    <source>
        <dbReference type="PROSITE" id="PS50983"/>
    </source>
</evidence>
<organism evidence="3 4">
    <name type="scientific">Sphingobium quisquiliarum P25</name>
    <dbReference type="NCBI Taxonomy" id="1329909"/>
    <lineage>
        <taxon>Bacteria</taxon>
        <taxon>Pseudomonadati</taxon>
        <taxon>Pseudomonadota</taxon>
        <taxon>Alphaproteobacteria</taxon>
        <taxon>Sphingomonadales</taxon>
        <taxon>Sphingomonadaceae</taxon>
        <taxon>Sphingobium</taxon>
    </lineage>
</organism>
<dbReference type="Gene3D" id="3.40.50.1980">
    <property type="entry name" value="Nitrogenase molybdenum iron protein domain"/>
    <property type="match status" value="2"/>
</dbReference>
<keyword evidence="1" id="KW-0732">Signal</keyword>
<evidence type="ECO:0000313" key="3">
    <source>
        <dbReference type="EMBL" id="EQB05331.1"/>
    </source>
</evidence>
<accession>T0GND4</accession>
<dbReference type="Pfam" id="PF01497">
    <property type="entry name" value="Peripla_BP_2"/>
    <property type="match status" value="1"/>
</dbReference>
<comment type="caution">
    <text evidence="3">The sequence shown here is derived from an EMBL/GenBank/DDBJ whole genome shotgun (WGS) entry which is preliminary data.</text>
</comment>
<protein>
    <recommendedName>
        <fullName evidence="2">Fe/B12 periplasmic-binding domain-containing protein</fullName>
    </recommendedName>
</protein>
<dbReference type="AlphaFoldDB" id="T0GND4"/>